<dbReference type="Proteomes" id="UP000052012">
    <property type="component" value="Unassembled WGS sequence"/>
</dbReference>
<dbReference type="Pfam" id="PF00528">
    <property type="entry name" value="BPD_transp_1"/>
    <property type="match status" value="1"/>
</dbReference>
<evidence type="ECO:0000256" key="6">
    <source>
        <dbReference type="ARBA" id="ARBA00035642"/>
    </source>
</evidence>
<evidence type="ECO:0000256" key="5">
    <source>
        <dbReference type="ARBA" id="ARBA00023136"/>
    </source>
</evidence>
<dbReference type="InterPro" id="IPR058089">
    <property type="entry name" value="EgtUBC_SBD"/>
</dbReference>
<keyword evidence="4 8" id="KW-1133">Transmembrane helix</keyword>
<dbReference type="InterPro" id="IPR000515">
    <property type="entry name" value="MetI-like"/>
</dbReference>
<comment type="similarity">
    <text evidence="7">In the N-terminal section; belongs to the binding-protein-dependent transport system permease family.</text>
</comment>
<evidence type="ECO:0000256" key="4">
    <source>
        <dbReference type="ARBA" id="ARBA00022989"/>
    </source>
</evidence>
<evidence type="ECO:0000256" key="8">
    <source>
        <dbReference type="RuleBase" id="RU363032"/>
    </source>
</evidence>
<evidence type="ECO:0000256" key="7">
    <source>
        <dbReference type="ARBA" id="ARBA00035652"/>
    </source>
</evidence>
<organism evidence="10 11">
    <name type="scientific">Apilactobacillus ozensis DSM 23829 = JCM 17196</name>
    <dbReference type="NCBI Taxonomy" id="1423781"/>
    <lineage>
        <taxon>Bacteria</taxon>
        <taxon>Bacillati</taxon>
        <taxon>Bacillota</taxon>
        <taxon>Bacilli</taxon>
        <taxon>Lactobacillales</taxon>
        <taxon>Lactobacillaceae</taxon>
        <taxon>Apilactobacillus</taxon>
    </lineage>
</organism>
<feature type="domain" description="ABC transmembrane type-1" evidence="9">
    <location>
        <begin position="1"/>
        <end position="172"/>
    </location>
</feature>
<keyword evidence="3 8" id="KW-0812">Transmembrane</keyword>
<dbReference type="GO" id="GO:0022857">
    <property type="term" value="F:transmembrane transporter activity"/>
    <property type="evidence" value="ECO:0007669"/>
    <property type="project" value="InterPro"/>
</dbReference>
<dbReference type="GO" id="GO:0043190">
    <property type="term" value="C:ATP-binding cassette (ABC) transporter complex"/>
    <property type="evidence" value="ECO:0007669"/>
    <property type="project" value="InterPro"/>
</dbReference>
<evidence type="ECO:0000256" key="2">
    <source>
        <dbReference type="ARBA" id="ARBA00022448"/>
    </source>
</evidence>
<sequence length="473" mass="52954">MIATFISIFLACLLINHKKVSQIILNLFGVVQTIPSLAILGILIPIVGIGSKPSIIALVVYAIMPVFQNAYTGLNNIDPKLLVSAKSLGLSETFQLFHIKLPLAYKDILAGIRVSTVMTVGAATLASFVGGGGLGTFIMSGIQTNNNSEIIVGATISALLTLLFSFLINLISKISHKMVILTSISVLLIVSSLTLYNNFSSKKTITIAGKMGSEPEIIINMYKQLIQNSNNIDVVLKPNFGGTSFLYNALRNHSIDIYPEFTGTVIKDVLKTNENIPKNPLSYYLKSKNELKKRYDLVYLKPMKYQNRYCLAINKQDASFYNIKTISDLKNSSLTAGFDPDFMKEYTSNKGLRKTYNLKFRKVVSMDAGLKYKALNKKEISITDAYTTDSQLRSKNVLVLKDDKNFFPPYQGAPLVRNDFYNKNYKIVKSLKVLQNKITNKDMIRMNYLVNTKHQKASDVARKYLLRKKLIRN</sequence>
<dbReference type="CDD" id="cd06261">
    <property type="entry name" value="TM_PBP2"/>
    <property type="match status" value="1"/>
</dbReference>
<evidence type="ECO:0000256" key="3">
    <source>
        <dbReference type="ARBA" id="ARBA00022692"/>
    </source>
</evidence>
<dbReference type="PATRIC" id="fig|1423781.4.peg.681"/>
<proteinExistence type="inferred from homology"/>
<dbReference type="PANTHER" id="PTHR30177:SF4">
    <property type="entry name" value="OSMOPROTECTANT IMPORT PERMEASE PROTEIN OSMW"/>
    <property type="match status" value="1"/>
</dbReference>
<keyword evidence="2 8" id="KW-0813">Transport</keyword>
<reference evidence="10 11" key="1">
    <citation type="journal article" date="2015" name="Genome Announc.">
        <title>Expanding the biotechnology potential of lactobacilli through comparative genomics of 213 strains and associated genera.</title>
        <authorList>
            <person name="Sun Z."/>
            <person name="Harris H.M."/>
            <person name="McCann A."/>
            <person name="Guo C."/>
            <person name="Argimon S."/>
            <person name="Zhang W."/>
            <person name="Yang X."/>
            <person name="Jeffery I.B."/>
            <person name="Cooney J.C."/>
            <person name="Kagawa T.F."/>
            <person name="Liu W."/>
            <person name="Song Y."/>
            <person name="Salvetti E."/>
            <person name="Wrobel A."/>
            <person name="Rasinkangas P."/>
            <person name="Parkhill J."/>
            <person name="Rea M.C."/>
            <person name="O'Sullivan O."/>
            <person name="Ritari J."/>
            <person name="Douillard F.P."/>
            <person name="Paul Ross R."/>
            <person name="Yang R."/>
            <person name="Briner A.E."/>
            <person name="Felis G.E."/>
            <person name="de Vos W.M."/>
            <person name="Barrangou R."/>
            <person name="Klaenhammer T.R."/>
            <person name="Caufield P.W."/>
            <person name="Cui Y."/>
            <person name="Zhang H."/>
            <person name="O'Toole P.W."/>
        </authorList>
    </citation>
    <scope>NUCLEOTIDE SEQUENCE [LARGE SCALE GENOMIC DNA]</scope>
    <source>
        <strain evidence="10 11">DSM 23829</strain>
    </source>
</reference>
<dbReference type="CDD" id="cd13610">
    <property type="entry name" value="PBP2_ChoS"/>
    <property type="match status" value="1"/>
</dbReference>
<comment type="similarity">
    <text evidence="8">Belongs to the binding-protein-dependent transport system permease family.</text>
</comment>
<dbReference type="SUPFAM" id="SSF161098">
    <property type="entry name" value="MetI-like"/>
    <property type="match status" value="1"/>
</dbReference>
<keyword evidence="11" id="KW-1185">Reference proteome</keyword>
<comment type="similarity">
    <text evidence="6">In the C-terminal section; belongs to the OsmX family.</text>
</comment>
<evidence type="ECO:0000313" key="10">
    <source>
        <dbReference type="EMBL" id="KRM67516.1"/>
    </source>
</evidence>
<feature type="transmembrane region" description="Helical" evidence="8">
    <location>
        <begin position="178"/>
        <end position="196"/>
    </location>
</feature>
<dbReference type="AlphaFoldDB" id="A0A0R2AXB3"/>
<feature type="transmembrane region" description="Helical" evidence="8">
    <location>
        <begin position="150"/>
        <end position="171"/>
    </location>
</feature>
<dbReference type="InterPro" id="IPR007210">
    <property type="entry name" value="ABC_Gly_betaine_transp_sub-bd"/>
</dbReference>
<gene>
    <name evidence="10" type="ORF">FD06_GL000667</name>
</gene>
<dbReference type="PROSITE" id="PS50928">
    <property type="entry name" value="ABC_TM1"/>
    <property type="match status" value="1"/>
</dbReference>
<dbReference type="Gene3D" id="3.40.190.10">
    <property type="entry name" value="Periplasmic binding protein-like II"/>
    <property type="match status" value="1"/>
</dbReference>
<dbReference type="InterPro" id="IPR035906">
    <property type="entry name" value="MetI-like_sf"/>
</dbReference>
<accession>A0A0R2AXB3</accession>
<comment type="caution">
    <text evidence="10">The sequence shown here is derived from an EMBL/GenBank/DDBJ whole genome shotgun (WGS) entry which is preliminary data.</text>
</comment>
<keyword evidence="5 8" id="KW-0472">Membrane</keyword>
<evidence type="ECO:0000256" key="1">
    <source>
        <dbReference type="ARBA" id="ARBA00004141"/>
    </source>
</evidence>
<dbReference type="PANTHER" id="PTHR30177">
    <property type="entry name" value="GLYCINE BETAINE/L-PROLINE TRANSPORT SYSTEM PERMEASE PROTEIN PROW"/>
    <property type="match status" value="1"/>
</dbReference>
<dbReference type="STRING" id="1423781.FD06_GL000667"/>
<dbReference type="SUPFAM" id="SSF53850">
    <property type="entry name" value="Periplasmic binding protein-like II"/>
    <property type="match status" value="1"/>
</dbReference>
<dbReference type="Gene3D" id="1.10.3720.10">
    <property type="entry name" value="MetI-like"/>
    <property type="match status" value="1"/>
</dbReference>
<dbReference type="InterPro" id="IPR051204">
    <property type="entry name" value="ABC_transp_perm/SBD"/>
</dbReference>
<dbReference type="Gene3D" id="3.40.190.120">
    <property type="entry name" value="Osmoprotection protein (prox), domain 2"/>
    <property type="match status" value="1"/>
</dbReference>
<evidence type="ECO:0000313" key="11">
    <source>
        <dbReference type="Proteomes" id="UP000052012"/>
    </source>
</evidence>
<feature type="transmembrane region" description="Helical" evidence="8">
    <location>
        <begin position="116"/>
        <end position="138"/>
    </location>
</feature>
<protein>
    <submittedName>
        <fullName evidence="10">Glycine betaine ABC transporter periplasmic protein</fullName>
    </submittedName>
</protein>
<dbReference type="Pfam" id="PF04069">
    <property type="entry name" value="OpuAC"/>
    <property type="match status" value="1"/>
</dbReference>
<evidence type="ECO:0000259" key="9">
    <source>
        <dbReference type="PROSITE" id="PS50928"/>
    </source>
</evidence>
<comment type="subcellular location">
    <subcellularLocation>
        <location evidence="8">Cell membrane</location>
        <topology evidence="8">Multi-pass membrane protein</topology>
    </subcellularLocation>
    <subcellularLocation>
        <location evidence="1">Membrane</location>
        <topology evidence="1">Multi-pass membrane protein</topology>
    </subcellularLocation>
</comment>
<name>A0A0R2AXB3_9LACO</name>
<dbReference type="GO" id="GO:0031460">
    <property type="term" value="P:glycine betaine transport"/>
    <property type="evidence" value="ECO:0007669"/>
    <property type="project" value="TreeGrafter"/>
</dbReference>
<dbReference type="EMBL" id="AYYQ01000036">
    <property type="protein sequence ID" value="KRM67516.1"/>
    <property type="molecule type" value="Genomic_DNA"/>
</dbReference>